<dbReference type="Gene3D" id="3.40.50.150">
    <property type="entry name" value="Vaccinia Virus protein VP39"/>
    <property type="match status" value="1"/>
</dbReference>
<dbReference type="RefSeq" id="WP_377336964.1">
    <property type="nucleotide sequence ID" value="NZ_JBHLUE010000004.1"/>
</dbReference>
<dbReference type="EC" id="2.1.1.64" evidence="2"/>
<dbReference type="GO" id="GO:0061542">
    <property type="term" value="F:3-demethylubiquinol 3-O-methyltransferase activity"/>
    <property type="evidence" value="ECO:0007669"/>
    <property type="project" value="UniProtKB-EC"/>
</dbReference>
<dbReference type="GO" id="GO:0102208">
    <property type="term" value="F:2-polyprenyl-6-hydroxyphenol methylase activity"/>
    <property type="evidence" value="ECO:0007669"/>
    <property type="project" value="UniProtKB-EC"/>
</dbReference>
<keyword evidence="2" id="KW-0808">Transferase</keyword>
<keyword evidence="2" id="KW-0489">Methyltransferase</keyword>
<keyword evidence="3" id="KW-1185">Reference proteome</keyword>
<name>A0ABV6NTD2_9ACTN</name>
<dbReference type="Proteomes" id="UP001589894">
    <property type="component" value="Unassembled WGS sequence"/>
</dbReference>
<dbReference type="GO" id="GO:0032259">
    <property type="term" value="P:methylation"/>
    <property type="evidence" value="ECO:0007669"/>
    <property type="project" value="UniProtKB-KW"/>
</dbReference>
<sequence>MTGSAPAPALATGPTFAAVLGADARPRPYWLIRPDGRWTPLPVRRWHGPAEPAVRWLVARCAGPTLDVGCGPGRAVAAVARRGLPALGIDTSPVAVRLTRRRGAAALCRDVFEELPGEGRWAHVLLLDGNIGIGGDPAALLRRCAALLRPGGTTLVEVDAPGAGGWAGPAHLAYGRGAGPARRGPAFHWAGLASDLVHRYVPAGALTVQNVLPVQGRWFVELVRSR</sequence>
<dbReference type="InterPro" id="IPR029063">
    <property type="entry name" value="SAM-dependent_MTases_sf"/>
</dbReference>
<proteinExistence type="predicted"/>
<dbReference type="SUPFAM" id="SSF53335">
    <property type="entry name" value="S-adenosyl-L-methionine-dependent methyltransferases"/>
    <property type="match status" value="1"/>
</dbReference>
<evidence type="ECO:0000259" key="1">
    <source>
        <dbReference type="Pfam" id="PF13649"/>
    </source>
</evidence>
<dbReference type="EMBL" id="JBHLUE010000004">
    <property type="protein sequence ID" value="MFC0564025.1"/>
    <property type="molecule type" value="Genomic_DNA"/>
</dbReference>
<reference evidence="2 3" key="1">
    <citation type="submission" date="2024-09" db="EMBL/GenBank/DDBJ databases">
        <authorList>
            <person name="Sun Q."/>
            <person name="Mori K."/>
        </authorList>
    </citation>
    <scope>NUCLEOTIDE SEQUENCE [LARGE SCALE GENOMIC DNA]</scope>
    <source>
        <strain evidence="2 3">TBRC 2205</strain>
    </source>
</reference>
<comment type="caution">
    <text evidence="2">The sequence shown here is derived from an EMBL/GenBank/DDBJ whole genome shotgun (WGS) entry which is preliminary data.</text>
</comment>
<dbReference type="Pfam" id="PF13649">
    <property type="entry name" value="Methyltransf_25"/>
    <property type="match status" value="1"/>
</dbReference>
<gene>
    <name evidence="2" type="ORF">ACFFHU_07570</name>
</gene>
<accession>A0ABV6NTD2</accession>
<dbReference type="InterPro" id="IPR041698">
    <property type="entry name" value="Methyltransf_25"/>
</dbReference>
<feature type="domain" description="Methyltransferase" evidence="1">
    <location>
        <begin position="66"/>
        <end position="152"/>
    </location>
</feature>
<evidence type="ECO:0000313" key="3">
    <source>
        <dbReference type="Proteomes" id="UP001589894"/>
    </source>
</evidence>
<dbReference type="CDD" id="cd02440">
    <property type="entry name" value="AdoMet_MTases"/>
    <property type="match status" value="1"/>
</dbReference>
<protein>
    <submittedName>
        <fullName evidence="2">Class I SAM-dependent methyltransferase</fullName>
        <ecNumber evidence="2">2.1.1.222</ecNumber>
        <ecNumber evidence="2">2.1.1.64</ecNumber>
    </submittedName>
</protein>
<organism evidence="2 3">
    <name type="scientific">Plantactinospora siamensis</name>
    <dbReference type="NCBI Taxonomy" id="555372"/>
    <lineage>
        <taxon>Bacteria</taxon>
        <taxon>Bacillati</taxon>
        <taxon>Actinomycetota</taxon>
        <taxon>Actinomycetes</taxon>
        <taxon>Micromonosporales</taxon>
        <taxon>Micromonosporaceae</taxon>
        <taxon>Plantactinospora</taxon>
    </lineage>
</organism>
<dbReference type="EC" id="2.1.1.222" evidence="2"/>
<evidence type="ECO:0000313" key="2">
    <source>
        <dbReference type="EMBL" id="MFC0564025.1"/>
    </source>
</evidence>